<dbReference type="Proteomes" id="UP000577362">
    <property type="component" value="Unassembled WGS sequence"/>
</dbReference>
<dbReference type="AlphaFoldDB" id="A0A840BZA9"/>
<accession>A0A840BZA9</accession>
<organism evidence="1 2">
    <name type="scientific">Chelatococcus caeni</name>
    <dbReference type="NCBI Taxonomy" id="1348468"/>
    <lineage>
        <taxon>Bacteria</taxon>
        <taxon>Pseudomonadati</taxon>
        <taxon>Pseudomonadota</taxon>
        <taxon>Alphaproteobacteria</taxon>
        <taxon>Hyphomicrobiales</taxon>
        <taxon>Chelatococcaceae</taxon>
        <taxon>Chelatococcus</taxon>
    </lineage>
</organism>
<evidence type="ECO:0000313" key="1">
    <source>
        <dbReference type="EMBL" id="MBB4017052.1"/>
    </source>
</evidence>
<reference evidence="1 2" key="1">
    <citation type="submission" date="2020-08" db="EMBL/GenBank/DDBJ databases">
        <title>Genomic Encyclopedia of Type Strains, Phase IV (KMG-IV): sequencing the most valuable type-strain genomes for metagenomic binning, comparative biology and taxonomic classification.</title>
        <authorList>
            <person name="Goeker M."/>
        </authorList>
    </citation>
    <scope>NUCLEOTIDE SEQUENCE [LARGE SCALE GENOMIC DNA]</scope>
    <source>
        <strain evidence="1 2">DSM 103737</strain>
    </source>
</reference>
<keyword evidence="2" id="KW-1185">Reference proteome</keyword>
<sequence>MSPISILRLALVFIAAATGIRPARRSRRAG</sequence>
<proteinExistence type="predicted"/>
<comment type="caution">
    <text evidence="1">The sequence shown here is derived from an EMBL/GenBank/DDBJ whole genome shotgun (WGS) entry which is preliminary data.</text>
</comment>
<protein>
    <submittedName>
        <fullName evidence="1">Uncharacterized protein</fullName>
    </submittedName>
</protein>
<name>A0A840BZA9_9HYPH</name>
<gene>
    <name evidence="1" type="ORF">GGR16_002081</name>
</gene>
<dbReference type="EMBL" id="JACIEN010000002">
    <property type="protein sequence ID" value="MBB4017052.1"/>
    <property type="molecule type" value="Genomic_DNA"/>
</dbReference>
<evidence type="ECO:0000313" key="2">
    <source>
        <dbReference type="Proteomes" id="UP000577362"/>
    </source>
</evidence>